<evidence type="ECO:0000313" key="1">
    <source>
        <dbReference type="EMBL" id="CAI9690325.1"/>
    </source>
</evidence>
<organism evidence="1 2">
    <name type="scientific">Rangifer tarandus platyrhynchus</name>
    <name type="common">Svalbard reindeer</name>
    <dbReference type="NCBI Taxonomy" id="3082113"/>
    <lineage>
        <taxon>Eukaryota</taxon>
        <taxon>Metazoa</taxon>
        <taxon>Chordata</taxon>
        <taxon>Craniata</taxon>
        <taxon>Vertebrata</taxon>
        <taxon>Euteleostomi</taxon>
        <taxon>Mammalia</taxon>
        <taxon>Eutheria</taxon>
        <taxon>Laurasiatheria</taxon>
        <taxon>Artiodactyla</taxon>
        <taxon>Ruminantia</taxon>
        <taxon>Pecora</taxon>
        <taxon>Cervidae</taxon>
        <taxon>Odocoileinae</taxon>
        <taxon>Rangifer</taxon>
    </lineage>
</organism>
<gene>
    <name evidence="1" type="ORF">MRATA1EN3_LOCUS1538</name>
</gene>
<reference evidence="1" key="1">
    <citation type="submission" date="2023-05" db="EMBL/GenBank/DDBJ databases">
        <authorList>
            <consortium name="ELIXIR-Norway"/>
        </authorList>
    </citation>
    <scope>NUCLEOTIDE SEQUENCE</scope>
</reference>
<dbReference type="EMBL" id="OX596085">
    <property type="protein sequence ID" value="CAI9690325.1"/>
    <property type="molecule type" value="Genomic_DNA"/>
</dbReference>
<accession>A0ACB0DPY2</accession>
<evidence type="ECO:0000313" key="2">
    <source>
        <dbReference type="Proteomes" id="UP001162501"/>
    </source>
</evidence>
<dbReference type="Proteomes" id="UP001162501">
    <property type="component" value="Chromosome 1"/>
</dbReference>
<sequence>MCPPKEEAGAGAKGPVTRQMDGARSDPGNVGVGPCWGRRLLPPDALKDLRSAGCPCRPLMAPRGLLLHVTQSWCRDTRRCESLWPRAV</sequence>
<name>A0ACB0DPY2_RANTA</name>
<proteinExistence type="predicted"/>
<protein>
    <submittedName>
        <fullName evidence="1">Uncharacterized protein</fullName>
    </submittedName>
</protein>